<dbReference type="AlphaFoldDB" id="F8FB04"/>
<proteinExistence type="predicted"/>
<organism evidence="1 2">
    <name type="scientific">Paenibacillus mucilaginosus (strain KNP414)</name>
    <dbReference type="NCBI Taxonomy" id="1036673"/>
    <lineage>
        <taxon>Bacteria</taxon>
        <taxon>Bacillati</taxon>
        <taxon>Bacillota</taxon>
        <taxon>Bacilli</taxon>
        <taxon>Bacillales</taxon>
        <taxon>Paenibacillaceae</taxon>
        <taxon>Paenibacillus</taxon>
    </lineage>
</organism>
<sequence>MFIVLKNRLPVLKGRRGQLLVLGFLLGLILSLAVAAFSETALFHNPFRHYTYSTYKSAGGVKLHAMRTSPDNIELKHIRSNVTNTEEFGINGGFFWNGDLLSIAVMNDKPIRGVPHEYGSGWTNIDYPKGTLVWDEAAGAFSVQVVEGANQLQVTDRSRYWAQGGVSMALGAGAKWAEQARKEDMPAFGEARLRSGAVYDKQNNLWLLVSGEPCTVPEFRSAVLEVIAPGQLVDGIFLDGDGSSQMRNSQAALKGDSREVYQMLALRRK</sequence>
<name>F8FB04_PAEMK</name>
<protein>
    <recommendedName>
        <fullName evidence="3">Phosphodiester glycosidase domain-containing protein</fullName>
    </recommendedName>
</protein>
<dbReference type="EMBL" id="CP002869">
    <property type="protein sequence ID" value="AEI41647.1"/>
    <property type="molecule type" value="Genomic_DNA"/>
</dbReference>
<reference evidence="1 2" key="2">
    <citation type="journal article" date="2013" name="Genome Announc.">
        <title>Genome Sequence of Growth-Improving Paenibacillus mucilaginosus Strain KNP414.</title>
        <authorList>
            <person name="Lu J.J."/>
            <person name="Wang J.F."/>
            <person name="Hu X.F."/>
        </authorList>
    </citation>
    <scope>NUCLEOTIDE SEQUENCE [LARGE SCALE GENOMIC DNA]</scope>
    <source>
        <strain evidence="1 2">KNP414</strain>
    </source>
</reference>
<dbReference type="HOGENOM" id="CLU_080711_0_0_9"/>
<gene>
    <name evidence="1" type="ordered locus">KNP414_03089</name>
</gene>
<dbReference type="KEGG" id="pms:KNP414_03089"/>
<dbReference type="RefSeq" id="WP_013916806.1">
    <property type="nucleotide sequence ID" value="NC_015690.1"/>
</dbReference>
<dbReference type="PATRIC" id="fig|1036673.3.peg.2835"/>
<evidence type="ECO:0000313" key="1">
    <source>
        <dbReference type="EMBL" id="AEI41647.1"/>
    </source>
</evidence>
<reference evidence="2" key="1">
    <citation type="submission" date="2011-06" db="EMBL/GenBank/DDBJ databases">
        <title>Complete genome sequence of Paenibacillus mucilaginosus KNP414.</title>
        <authorList>
            <person name="Wang J."/>
            <person name="Hu S."/>
            <person name="Hu X."/>
            <person name="Zhang B."/>
            <person name="Dong D."/>
            <person name="Zhang S."/>
            <person name="Zhao K."/>
            <person name="Wu D."/>
        </authorList>
    </citation>
    <scope>NUCLEOTIDE SEQUENCE [LARGE SCALE GENOMIC DNA]</scope>
    <source>
        <strain evidence="2">KNP414</strain>
    </source>
</reference>
<accession>F8FB04</accession>
<dbReference type="Proteomes" id="UP000006620">
    <property type="component" value="Chromosome"/>
</dbReference>
<evidence type="ECO:0000313" key="2">
    <source>
        <dbReference type="Proteomes" id="UP000006620"/>
    </source>
</evidence>
<evidence type="ECO:0008006" key="3">
    <source>
        <dbReference type="Google" id="ProtNLM"/>
    </source>
</evidence>